<evidence type="ECO:0000256" key="2">
    <source>
        <dbReference type="ARBA" id="ARBA00023002"/>
    </source>
</evidence>
<dbReference type="Gene3D" id="3.40.50.720">
    <property type="entry name" value="NAD(P)-binding Rossmann-like Domain"/>
    <property type="match status" value="1"/>
</dbReference>
<dbReference type="AlphaFoldDB" id="A0A3D8QNB1"/>
<dbReference type="Gene3D" id="3.90.25.10">
    <property type="entry name" value="UDP-galactose 4-epimerase, domain 1"/>
    <property type="match status" value="1"/>
</dbReference>
<gene>
    <name evidence="4" type="ORF">BP6252_10814</name>
</gene>
<keyword evidence="1" id="KW-0521">NADP</keyword>
<evidence type="ECO:0000313" key="4">
    <source>
        <dbReference type="EMBL" id="RDW63269.1"/>
    </source>
</evidence>
<dbReference type="Proteomes" id="UP000256645">
    <property type="component" value="Unassembled WGS sequence"/>
</dbReference>
<evidence type="ECO:0000256" key="1">
    <source>
        <dbReference type="ARBA" id="ARBA00022857"/>
    </source>
</evidence>
<dbReference type="PANTHER" id="PTHR47706">
    <property type="entry name" value="NMRA-LIKE FAMILY PROTEIN"/>
    <property type="match status" value="1"/>
</dbReference>
<evidence type="ECO:0000259" key="3">
    <source>
        <dbReference type="Pfam" id="PF05368"/>
    </source>
</evidence>
<feature type="domain" description="NmrA-like" evidence="3">
    <location>
        <begin position="8"/>
        <end position="243"/>
    </location>
</feature>
<comment type="caution">
    <text evidence="4">The sequence shown here is derived from an EMBL/GenBank/DDBJ whole genome shotgun (WGS) entry which is preliminary data.</text>
</comment>
<evidence type="ECO:0000313" key="5">
    <source>
        <dbReference type="Proteomes" id="UP000256645"/>
    </source>
</evidence>
<dbReference type="Pfam" id="PF05368">
    <property type="entry name" value="NmrA"/>
    <property type="match status" value="1"/>
</dbReference>
<dbReference type="InterPro" id="IPR051609">
    <property type="entry name" value="NmrA/Isoflavone_reductase-like"/>
</dbReference>
<dbReference type="InterPro" id="IPR008030">
    <property type="entry name" value="NmrA-like"/>
</dbReference>
<dbReference type="GO" id="GO:0016491">
    <property type="term" value="F:oxidoreductase activity"/>
    <property type="evidence" value="ECO:0007669"/>
    <property type="project" value="UniProtKB-KW"/>
</dbReference>
<keyword evidence="5" id="KW-1185">Reference proteome</keyword>
<name>A0A3D8QNB1_9HELO</name>
<dbReference type="SUPFAM" id="SSF51735">
    <property type="entry name" value="NAD(P)-binding Rossmann-fold domains"/>
    <property type="match status" value="1"/>
</dbReference>
<dbReference type="EMBL" id="PDLM01000013">
    <property type="protein sequence ID" value="RDW63269.1"/>
    <property type="molecule type" value="Genomic_DNA"/>
</dbReference>
<keyword evidence="2" id="KW-0560">Oxidoreductase</keyword>
<dbReference type="CDD" id="cd05259">
    <property type="entry name" value="PCBER_SDR_a"/>
    <property type="match status" value="1"/>
</dbReference>
<accession>A0A3D8QNB1</accession>
<dbReference type="InterPro" id="IPR045312">
    <property type="entry name" value="PCBER-like"/>
</dbReference>
<dbReference type="OrthoDB" id="9974981at2759"/>
<sequence>MPYDITIKKVAIAGATGKLGSAIITELLRSGLFDITVLTRDPSTHTFPDGLQVVKVDYGNVESLVTPLHGQDALVSAVPTGAILEQRLLIDAAVTAGVKRFIPSEFGCDLKNAKARALPVFTSKVNIEDYLRELAEKGVISYTLIYNGPFLDMGLEYSMFLNFKDRKAEIYDGGDQEFSCIRLATAGKIVRRVLTHPRETADRAVWVKEIDISQNKLLQLAQSLTPGEKWEVTYVDTAELEKQCLEQIRDNQDGPQTMLNLLKCAVFGHGYGSKFEHVHNGTLGIRTITTSDLEELVARVLRTKALE</sequence>
<dbReference type="STRING" id="1849047.A0A3D8QNB1"/>
<proteinExistence type="predicted"/>
<organism evidence="4 5">
    <name type="scientific">Coleophoma cylindrospora</name>
    <dbReference type="NCBI Taxonomy" id="1849047"/>
    <lineage>
        <taxon>Eukaryota</taxon>
        <taxon>Fungi</taxon>
        <taxon>Dikarya</taxon>
        <taxon>Ascomycota</taxon>
        <taxon>Pezizomycotina</taxon>
        <taxon>Leotiomycetes</taxon>
        <taxon>Helotiales</taxon>
        <taxon>Dermateaceae</taxon>
        <taxon>Coleophoma</taxon>
    </lineage>
</organism>
<dbReference type="InterPro" id="IPR036291">
    <property type="entry name" value="NAD(P)-bd_dom_sf"/>
</dbReference>
<dbReference type="PANTHER" id="PTHR47706:SF1">
    <property type="entry name" value="CIPA-LIKE, PUTATIVE (AFU_ORTHOLOGUE AFUA_1G12460)-RELATED"/>
    <property type="match status" value="1"/>
</dbReference>
<reference evidence="4 5" key="1">
    <citation type="journal article" date="2018" name="IMA Fungus">
        <title>IMA Genome-F 9: Draft genome sequence of Annulohypoxylon stygium, Aspergillus mulundensis, Berkeleyomyces basicola (syn. Thielaviopsis basicola), Ceratocystis smalleyi, two Cercospora beticola strains, Coleophoma cylindrospora, Fusarium fracticaudum, Phialophora cf. hyalina, and Morchella septimelata.</title>
        <authorList>
            <person name="Wingfield B.D."/>
            <person name="Bills G.F."/>
            <person name="Dong Y."/>
            <person name="Huang W."/>
            <person name="Nel W.J."/>
            <person name="Swalarsk-Parry B.S."/>
            <person name="Vaghefi N."/>
            <person name="Wilken P.M."/>
            <person name="An Z."/>
            <person name="de Beer Z.W."/>
            <person name="De Vos L."/>
            <person name="Chen L."/>
            <person name="Duong T.A."/>
            <person name="Gao Y."/>
            <person name="Hammerbacher A."/>
            <person name="Kikkert J.R."/>
            <person name="Li Y."/>
            <person name="Li H."/>
            <person name="Li K."/>
            <person name="Li Q."/>
            <person name="Liu X."/>
            <person name="Ma X."/>
            <person name="Naidoo K."/>
            <person name="Pethybridge S.J."/>
            <person name="Sun J."/>
            <person name="Steenkamp E.T."/>
            <person name="van der Nest M.A."/>
            <person name="van Wyk S."/>
            <person name="Wingfield M.J."/>
            <person name="Xiong C."/>
            <person name="Yue Q."/>
            <person name="Zhang X."/>
        </authorList>
    </citation>
    <scope>NUCLEOTIDE SEQUENCE [LARGE SCALE GENOMIC DNA]</scope>
    <source>
        <strain evidence="4 5">BP6252</strain>
    </source>
</reference>
<protein>
    <recommendedName>
        <fullName evidence="3">NmrA-like domain-containing protein</fullName>
    </recommendedName>
</protein>